<gene>
    <name evidence="2" type="ORF">SETIT_2G398200v2</name>
</gene>
<reference evidence="2" key="1">
    <citation type="journal article" date="2012" name="Nat. Biotechnol.">
        <title>Reference genome sequence of the model plant Setaria.</title>
        <authorList>
            <person name="Bennetzen J.L."/>
            <person name="Schmutz J."/>
            <person name="Wang H."/>
            <person name="Percifield R."/>
            <person name="Hawkins J."/>
            <person name="Pontaroli A.C."/>
            <person name="Estep M."/>
            <person name="Feng L."/>
            <person name="Vaughn J.N."/>
            <person name="Grimwood J."/>
            <person name="Jenkins J."/>
            <person name="Barry K."/>
            <person name="Lindquist E."/>
            <person name="Hellsten U."/>
            <person name="Deshpande S."/>
            <person name="Wang X."/>
            <person name="Wu X."/>
            <person name="Mitros T."/>
            <person name="Triplett J."/>
            <person name="Yang X."/>
            <person name="Ye C.Y."/>
            <person name="Mauro-Herrera M."/>
            <person name="Wang L."/>
            <person name="Li P."/>
            <person name="Sharma M."/>
            <person name="Sharma R."/>
            <person name="Ronald P.C."/>
            <person name="Panaud O."/>
            <person name="Kellogg E.A."/>
            <person name="Brutnell T.P."/>
            <person name="Doust A.N."/>
            <person name="Tuskan G.A."/>
            <person name="Rokhsar D."/>
            <person name="Devos K.M."/>
        </authorList>
    </citation>
    <scope>NUCLEOTIDE SEQUENCE [LARGE SCALE GENOMIC DNA]</scope>
    <source>
        <strain evidence="2">Yugu1</strain>
    </source>
</reference>
<evidence type="ECO:0000313" key="2">
    <source>
        <dbReference type="EMBL" id="RCV14079.1"/>
    </source>
</evidence>
<dbReference type="AlphaFoldDB" id="A0A368Q814"/>
<proteinExistence type="predicted"/>
<reference evidence="2" key="2">
    <citation type="submission" date="2015-07" db="EMBL/GenBank/DDBJ databases">
        <authorList>
            <person name="Noorani M."/>
        </authorList>
    </citation>
    <scope>NUCLEOTIDE SEQUENCE</scope>
    <source>
        <strain evidence="2">Yugu1</strain>
    </source>
</reference>
<evidence type="ECO:0000256" key="1">
    <source>
        <dbReference type="SAM" id="MobiDB-lite"/>
    </source>
</evidence>
<dbReference type="EMBL" id="CM003529">
    <property type="protein sequence ID" value="RCV14079.1"/>
    <property type="molecule type" value="Genomic_DNA"/>
</dbReference>
<sequence>MWGRGPMDNERGARQREPEPAASVLHTTRRSLAHATVVALLHSYSRARTESNNKVKTSGARRAAAACDGSRGPAVGSARQASRAMVGRQCQVGSATAGRGGGAARLATATGPRGAGAARRRWAAEKGRGRREEGAIVLFR</sequence>
<feature type="compositionally biased region" description="Basic and acidic residues" evidence="1">
    <location>
        <begin position="7"/>
        <end position="19"/>
    </location>
</feature>
<feature type="region of interest" description="Disordered" evidence="1">
    <location>
        <begin position="1"/>
        <end position="27"/>
    </location>
</feature>
<name>A0A368Q814_SETIT</name>
<accession>A0A368Q814</accession>
<protein>
    <submittedName>
        <fullName evidence="2">Uncharacterized protein</fullName>
    </submittedName>
</protein>
<feature type="region of interest" description="Disordered" evidence="1">
    <location>
        <begin position="47"/>
        <end position="129"/>
    </location>
</feature>
<organism evidence="2">
    <name type="scientific">Setaria italica</name>
    <name type="common">Foxtail millet</name>
    <name type="synonym">Panicum italicum</name>
    <dbReference type="NCBI Taxonomy" id="4555"/>
    <lineage>
        <taxon>Eukaryota</taxon>
        <taxon>Viridiplantae</taxon>
        <taxon>Streptophyta</taxon>
        <taxon>Embryophyta</taxon>
        <taxon>Tracheophyta</taxon>
        <taxon>Spermatophyta</taxon>
        <taxon>Magnoliopsida</taxon>
        <taxon>Liliopsida</taxon>
        <taxon>Poales</taxon>
        <taxon>Poaceae</taxon>
        <taxon>PACMAD clade</taxon>
        <taxon>Panicoideae</taxon>
        <taxon>Panicodae</taxon>
        <taxon>Paniceae</taxon>
        <taxon>Cenchrinae</taxon>
        <taxon>Setaria</taxon>
    </lineage>
</organism>
<feature type="compositionally biased region" description="Low complexity" evidence="1">
    <location>
        <begin position="104"/>
        <end position="117"/>
    </location>
</feature>